<evidence type="ECO:0000313" key="1">
    <source>
        <dbReference type="EMBL" id="CAQ84572.1"/>
    </source>
</evidence>
<dbReference type="AlphaFoldDB" id="B6VNE3"/>
<evidence type="ECO:0000313" key="2">
    <source>
        <dbReference type="EMBL" id="CAR67673.1"/>
    </source>
</evidence>
<dbReference type="EMBL" id="FM211059">
    <property type="protein sequence ID" value="CAR67673.1"/>
    <property type="molecule type" value="Genomic_DNA"/>
</dbReference>
<dbReference type="STRING" id="291112.PAU_02480"/>
<name>B6VNE3_PHOAA</name>
<dbReference type="Proteomes" id="UP000002747">
    <property type="component" value="Chromosome"/>
</dbReference>
<reference evidence="2" key="3">
    <citation type="submission" date="2008-09" db="EMBL/GenBank/DDBJ databases">
        <authorList>
            <person name="Thomson N.R."/>
        </authorList>
    </citation>
    <scope>NUCLEOTIDE SEQUENCE</scope>
    <source>
        <strain evidence="2">ATCC 43949</strain>
    </source>
</reference>
<protein>
    <submittedName>
        <fullName evidence="2">Uncharacterized protein</fullName>
    </submittedName>
</protein>
<reference evidence="1 3" key="4">
    <citation type="journal article" date="2009" name="BMC Genomics">
        <title>Comparative genomics of the emerging human pathogen Photorhabdus asymbiotica with the insect pathogen Photorhabdus luminescens.</title>
        <authorList>
            <person name="Wilkinson P."/>
            <person name="Waterfield N.R."/>
            <person name="Crossman L."/>
            <person name="Corton C."/>
            <person name="Sanchez-Contreras M."/>
            <person name="Vlisidou I."/>
            <person name="Barron A."/>
            <person name="Bignell A."/>
            <person name="Clark L."/>
            <person name="Ormond D."/>
            <person name="Mayho M."/>
            <person name="Bason N."/>
            <person name="Smith F."/>
            <person name="Simmonds M."/>
            <person name="Churcher C."/>
            <person name="Harris D."/>
            <person name="Thompson N.R."/>
            <person name="Quail M."/>
            <person name="Parkhill J."/>
            <person name="ffrench-Constant R.H."/>
        </authorList>
    </citation>
    <scope>NUCLEOTIDE SEQUENCE [LARGE SCALE GENOMIC DNA]</scope>
    <source>
        <strain evidence="3">ATCC 43949 / 3105-77</strain>
        <strain evidence="1">ATCC43949</strain>
    </source>
</reference>
<sequence length="40" mass="4595">MSIHYQGKCPQALQEASRESGTYLHNFIELIESVLNFNLL</sequence>
<gene>
    <name evidence="2" type="primary">OSJNBb0098I11.12</name>
    <name evidence="1" type="ordered locus">PAU_02480</name>
    <name evidence="2" type="ORF">PA-RVA19-1802</name>
</gene>
<dbReference type="KEGG" id="pay:PAU_02480"/>
<organism evidence="2">
    <name type="scientific">Photorhabdus asymbiotica subsp. asymbiotica (strain ATCC 43949 / 3105-77)</name>
    <name type="common">Xenorhabdus luminescens (strain 2)</name>
    <dbReference type="NCBI Taxonomy" id="553480"/>
    <lineage>
        <taxon>Bacteria</taxon>
        <taxon>Pseudomonadati</taxon>
        <taxon>Pseudomonadota</taxon>
        <taxon>Gammaproteobacteria</taxon>
        <taxon>Enterobacterales</taxon>
        <taxon>Morganellaceae</taxon>
        <taxon>Photorhabdus</taxon>
    </lineage>
</organism>
<accession>C7BME6</accession>
<reference evidence="1" key="2">
    <citation type="submission" date="2008-05" db="EMBL/GenBank/DDBJ databases">
        <authorList>
            <person name="Crossman L.C."/>
        </authorList>
    </citation>
    <scope>NUCLEOTIDE SEQUENCE</scope>
    <source>
        <strain evidence="1">ATCC43949</strain>
    </source>
</reference>
<evidence type="ECO:0000313" key="3">
    <source>
        <dbReference type="Proteomes" id="UP000002747"/>
    </source>
</evidence>
<reference evidence="2" key="1">
    <citation type="journal article" date="2008" name="Proc. Natl. Acad. Sci. U.S.A.">
        <title>Rapid virulence annotation (RVA): identification of virulence factors using a bacterial genome library and multiple invertebrate hosts.</title>
        <authorList>
            <person name="Waterfield N.R."/>
            <person name="Sanchez-Contreras M."/>
            <person name="Eleftherianos I."/>
            <person name="Dowling A."/>
            <person name="Wilkinson P."/>
            <person name="Parkhill J."/>
            <person name="Thomson N."/>
            <person name="Reynolds S.E."/>
            <person name="Bode H.B."/>
            <person name="Dorus S."/>
            <person name="Ffrench-Constant R.H."/>
        </authorList>
    </citation>
    <scope>NUCLEOTIDE SEQUENCE</scope>
    <source>
        <strain evidence="2">ATCC 43949</strain>
    </source>
</reference>
<proteinExistence type="predicted"/>
<accession>B6VNE3</accession>
<dbReference type="EMBL" id="FM162591">
    <property type="protein sequence ID" value="CAQ84572.1"/>
    <property type="molecule type" value="Genomic_DNA"/>
</dbReference>